<feature type="region of interest" description="Disordered" evidence="1">
    <location>
        <begin position="227"/>
        <end position="257"/>
    </location>
</feature>
<keyword evidence="3" id="KW-1185">Reference proteome</keyword>
<dbReference type="RefSeq" id="WP_129711866.1">
    <property type="nucleotide sequence ID" value="NZ_JBEHFA010000006.1"/>
</dbReference>
<proteinExistence type="predicted"/>
<accession>A0A9X8JHU2</accession>
<evidence type="ECO:0008006" key="4">
    <source>
        <dbReference type="Google" id="ProtNLM"/>
    </source>
</evidence>
<dbReference type="Proteomes" id="UP001138460">
    <property type="component" value="Unassembled WGS sequence"/>
</dbReference>
<gene>
    <name evidence="2" type="ORF">CLR69_01205</name>
</gene>
<organism evidence="2 3">
    <name type="scientific">Pectobacterium zantedeschiae</name>
    <dbReference type="NCBI Taxonomy" id="2034769"/>
    <lineage>
        <taxon>Bacteria</taxon>
        <taxon>Pseudomonadati</taxon>
        <taxon>Pseudomonadota</taxon>
        <taxon>Gammaproteobacteria</taxon>
        <taxon>Enterobacterales</taxon>
        <taxon>Pectobacteriaceae</taxon>
        <taxon>Pectobacterium</taxon>
    </lineage>
</organism>
<dbReference type="AlphaFoldDB" id="A0A9X8JHU2"/>
<protein>
    <recommendedName>
        <fullName evidence="4">Lytic transglycosylase</fullName>
    </recommendedName>
</protein>
<dbReference type="EMBL" id="NWTM01000001">
    <property type="protein sequence ID" value="RYC43701.1"/>
    <property type="molecule type" value="Genomic_DNA"/>
</dbReference>
<comment type="caution">
    <text evidence="2">The sequence shown here is derived from an EMBL/GenBank/DDBJ whole genome shotgun (WGS) entry which is preliminary data.</text>
</comment>
<evidence type="ECO:0000313" key="3">
    <source>
        <dbReference type="Proteomes" id="UP001138460"/>
    </source>
</evidence>
<evidence type="ECO:0000313" key="2">
    <source>
        <dbReference type="EMBL" id="RYC43701.1"/>
    </source>
</evidence>
<evidence type="ECO:0000256" key="1">
    <source>
        <dbReference type="SAM" id="MobiDB-lite"/>
    </source>
</evidence>
<reference evidence="2 3" key="1">
    <citation type="journal article" date="2018" name="Syst. Appl. Microbiol.">
        <title>Pectobacterium zantedeschiae sp. nov. a new species of a soft rot pathogen isolated from Calla lily (Zantedeschia spp.).</title>
        <authorList>
            <person name="Waleron M."/>
            <person name="Misztak A."/>
            <person name="Waleron M."/>
            <person name="Franczuk M."/>
            <person name="Jonca J."/>
            <person name="Wielgomas B."/>
            <person name="Mikicinski A."/>
            <person name="Popovic T."/>
            <person name="Waleron K."/>
        </authorList>
    </citation>
    <scope>NUCLEOTIDE SEQUENCE [LARGE SCALE GENOMIC DNA]</scope>
    <source>
        <strain evidence="2 3">9M</strain>
    </source>
</reference>
<sequence length="844" mass="91642">MPTVPVVRGPQVSSQGFSSTPVVNRATPEMLGGGLANTIDLYAQAFGEAKQKADLAQTQEGEVEYQEFANSQLNDPSNGLYTKQGKDAMPHGIATIGNIKAKGEEILSRMPAGGMRDKLSLNIRRMDMQYETQVRSYERDQTQKYQYGQFQGSLDLDIDELSKTDSSNPAWAGRFKSMTENIKAFGTNHGWSDEQIQAKLTEAKKVAAKQNVENQLGAGQVAEFLQRNGEPSDSGGGVRVPTIKGEGPRGLKNNNPGNIEFSDKNSWDGQTGHDGRFVQFATPEHGIRALGKNLLSYSRQGYQTIDQIINRWAPPSENGADATAAYVANVSKAMGIPANTPVDLTDPATLARMTTAITSHENSGNVPYTQEQIGSGIQAALGISTLPDTGRRVTRSTAFSLLDPSEQGRYVRQAMTMENQQRSEYRAQLTDVVQDATASYLKGVEYPNAPTEGRFIQAYGYREGRQRYEDFSNMRVAGQYIGSFRNMPTASINQYVADLKGKLGEGEGFAGRSTAFDHVQVAADRVISLRESDPYQAAVDMGAFKPITSNNPNDIAAEVKIRFANSDQLKALGINAPLLSKQEAAGLSEMVRGSTNIDQSVNLLQAFGRSLPPQALRSIAGSIAPNSAATAYASLLLAPEDNQYNNRQSTIAYSQFIKYKPTMDKYEAAKVILLGDQLVNPTEAQKKAGMQPVMLPSDDKLREAFDLAVGNAFQYNPQAHQMTYSVFKSAYAGLAYSSGKESDMSSKAVTSNLSDQAVQYATGGVYKSFNGGDVVMPFGMDKSTFKDRFHGAARGVFSEAGLNPGAVGNFRPVNVGDNQYRMVAGSGRWALNPRTGDYIVVRVQ</sequence>
<feature type="compositionally biased region" description="Polar residues" evidence="1">
    <location>
        <begin position="11"/>
        <end position="20"/>
    </location>
</feature>
<dbReference type="OrthoDB" id="8660079at2"/>
<feature type="region of interest" description="Disordered" evidence="1">
    <location>
        <begin position="1"/>
        <end position="20"/>
    </location>
</feature>
<name>A0A9X8JHU2_9GAMM</name>